<accession>A0A0H4I5Z3</accession>
<evidence type="ECO:0000313" key="3">
    <source>
        <dbReference type="Proteomes" id="UP000036406"/>
    </source>
</evidence>
<dbReference type="PATRIC" id="fig|330734.3.peg.2640"/>
<keyword evidence="3" id="KW-1185">Reference proteome</keyword>
<protein>
    <submittedName>
        <fullName evidence="2">Uncharacterized protein</fullName>
    </submittedName>
</protein>
<evidence type="ECO:0000313" key="2">
    <source>
        <dbReference type="EMBL" id="AKO53145.1"/>
    </source>
</evidence>
<dbReference type="SMART" id="SM00028">
    <property type="entry name" value="TPR"/>
    <property type="match status" value="3"/>
</dbReference>
<organism evidence="2 3">
    <name type="scientific">Marinobacter psychrophilus</name>
    <dbReference type="NCBI Taxonomy" id="330734"/>
    <lineage>
        <taxon>Bacteria</taxon>
        <taxon>Pseudomonadati</taxon>
        <taxon>Pseudomonadota</taxon>
        <taxon>Gammaproteobacteria</taxon>
        <taxon>Pseudomonadales</taxon>
        <taxon>Marinobacteraceae</taxon>
        <taxon>Marinobacter</taxon>
    </lineage>
</organism>
<dbReference type="EMBL" id="CP011494">
    <property type="protein sequence ID" value="AKO53145.1"/>
    <property type="molecule type" value="Genomic_DNA"/>
</dbReference>
<dbReference type="RefSeq" id="WP_048386615.1">
    <property type="nucleotide sequence ID" value="NZ_CP011494.1"/>
</dbReference>
<dbReference type="PROSITE" id="PS50005">
    <property type="entry name" value="TPR"/>
    <property type="match status" value="1"/>
</dbReference>
<dbReference type="InterPro" id="IPR011990">
    <property type="entry name" value="TPR-like_helical_dom_sf"/>
</dbReference>
<feature type="repeat" description="TPR" evidence="1">
    <location>
        <begin position="63"/>
        <end position="96"/>
    </location>
</feature>
<reference evidence="2 3" key="1">
    <citation type="submission" date="2015-05" db="EMBL/GenBank/DDBJ databases">
        <title>Complete genome of Marinobacter psychrophilus strain 20041T isolated from sea-ice of the Canadian Basin.</title>
        <authorList>
            <person name="Song L."/>
            <person name="Ren L."/>
            <person name="Yu Y."/>
            <person name="Wang X."/>
        </authorList>
    </citation>
    <scope>NUCLEOTIDE SEQUENCE [LARGE SCALE GENOMIC DNA]</scope>
    <source>
        <strain evidence="2 3">20041</strain>
    </source>
</reference>
<dbReference type="STRING" id="330734.ABA45_12600"/>
<dbReference type="SUPFAM" id="SSF53335">
    <property type="entry name" value="S-adenosyl-L-methionine-dependent methyltransferases"/>
    <property type="match status" value="1"/>
</dbReference>
<name>A0A0H4I5Z3_9GAMM</name>
<keyword evidence="1" id="KW-0802">TPR repeat</keyword>
<dbReference type="Proteomes" id="UP000036406">
    <property type="component" value="Chromosome"/>
</dbReference>
<evidence type="ECO:0000256" key="1">
    <source>
        <dbReference type="PROSITE-ProRule" id="PRU00339"/>
    </source>
</evidence>
<dbReference type="InterPro" id="IPR019734">
    <property type="entry name" value="TPR_rpt"/>
</dbReference>
<proteinExistence type="predicted"/>
<dbReference type="AlphaFoldDB" id="A0A0H4I5Z3"/>
<dbReference type="InterPro" id="IPR029063">
    <property type="entry name" value="SAM-dependent_MTases_sf"/>
</dbReference>
<gene>
    <name evidence="2" type="ORF">ABA45_12600</name>
</gene>
<dbReference type="Gene3D" id="1.25.40.10">
    <property type="entry name" value="Tetratricopeptide repeat domain"/>
    <property type="match status" value="1"/>
</dbReference>
<dbReference type="SUPFAM" id="SSF48452">
    <property type="entry name" value="TPR-like"/>
    <property type="match status" value="1"/>
</dbReference>
<dbReference type="KEGG" id="mpq:ABA45_12600"/>
<sequence>MHAQSEARHNPDHQTETARLLLLANETYGRSNQSDTAYAQRVAARIECREQLQSLLMRAPENAQAQGLMGRVEMDDGNLQKARNLFDNSLKLQPNQAQQYINLGYWALRVERPAQAEQYFSQALQHERQSASAFGGIAHAKRLQNQFDVAYLHYRSLIRSGHANTRVYSAMLECASHLSVHNADPLLRADAITLLNQSHLAHQKIGRFVCEILRQHYSPDTSGTMDELAVAASDELLLLALNQIILPDPAVESLITSLRHQLVQHIARNGELEDDLQQLALGLGCYAERTGYALATQDDEQQLAATININLRAQFNQGDGPAALAGSVIISALYGALFHQDFAAALGHWNLVDWPLAMQPLMAASYYDRAWEEAVKQNFAEKAGELHLDRDDTPQAWPAWAELNNNTETSLRALMANELSLPVEQLPATLRLMVCGCQSGQRALELARYLSDVEVIAVDESLANVARGSAMAEATNIDNIVFWPWSLAQRFIADGHQVHWVEIGRLPSPAMADLSLANLVDQVTASGAVIHLHTDMAEQTRGDKQIRRLISEHNLEPRRNTLQKLRHMVLNNRSGDVWQSLLQDENFYSLGGCHDRWFRPQSEQQLKSVLAMVSNEVQWKLVKARDEDGHSLATGPVQQQIREEALGSHVQSLLGQQLSVYFQRRR</sequence>